<dbReference type="Gene3D" id="3.20.20.80">
    <property type="entry name" value="Glycosidases"/>
    <property type="match status" value="1"/>
</dbReference>
<evidence type="ECO:0000256" key="1">
    <source>
        <dbReference type="SAM" id="SignalP"/>
    </source>
</evidence>
<reference evidence="2 3" key="1">
    <citation type="submission" date="2018-12" db="EMBL/GenBank/DDBJ databases">
        <authorList>
            <consortium name="Pathogen Informatics"/>
        </authorList>
    </citation>
    <scope>NUCLEOTIDE SEQUENCE [LARGE SCALE GENOMIC DNA]</scope>
    <source>
        <strain evidence="2 3">NCTC13193</strain>
    </source>
</reference>
<evidence type="ECO:0000313" key="3">
    <source>
        <dbReference type="Proteomes" id="UP000270487"/>
    </source>
</evidence>
<name>A0A3S5AM04_SERFO</name>
<sequence length="335" mass="36674">MKRLTLPLLMLLSPAALANWTLQSFPAFSESTSGLFTSQATLAKGQLPLRLYQNQQCWQPSDTVKLNQTLSLQPCSDSELVSWRLFRDGDYQVRIDTRSGTPTLQLSLKAEPEKTVAAVARTCQRWDGQPITIAVKDTFTEGETVRDFYSGQTATVVQGQVTLQPAANSGGLLLLESANTPPQAAFNWHNATVYFVLTDRFENGNPANDHSYGRHGDGMQEIGTFHGGDLAGLTKKLDYLQQLGSMPCGSVPRWSRSTAGSAAVPKGISHIMPITVTTTRTGPNSMPIWATSRICVIWWSKRINAGSVSCLTWWSITSAMPRWPICSSLSSARCT</sequence>
<dbReference type="EC" id="3.2.1.1" evidence="2"/>
<dbReference type="AlphaFoldDB" id="A0A3S5AM04"/>
<dbReference type="SUPFAM" id="SSF51445">
    <property type="entry name" value="(Trans)glycosidases"/>
    <property type="match status" value="1"/>
</dbReference>
<keyword evidence="2" id="KW-0326">Glycosidase</keyword>
<evidence type="ECO:0000313" key="2">
    <source>
        <dbReference type="EMBL" id="VEI61757.1"/>
    </source>
</evidence>
<organism evidence="2 3">
    <name type="scientific">Serratia fonticola</name>
    <dbReference type="NCBI Taxonomy" id="47917"/>
    <lineage>
        <taxon>Bacteria</taxon>
        <taxon>Pseudomonadati</taxon>
        <taxon>Pseudomonadota</taxon>
        <taxon>Gammaproteobacteria</taxon>
        <taxon>Enterobacterales</taxon>
        <taxon>Yersiniaceae</taxon>
        <taxon>Serratia</taxon>
    </lineage>
</organism>
<feature type="signal peptide" evidence="1">
    <location>
        <begin position="1"/>
        <end position="18"/>
    </location>
</feature>
<dbReference type="EMBL" id="LR134492">
    <property type="protein sequence ID" value="VEI61757.1"/>
    <property type="molecule type" value="Genomic_DNA"/>
</dbReference>
<dbReference type="InterPro" id="IPR017853">
    <property type="entry name" value="GH"/>
</dbReference>
<dbReference type="PANTHER" id="PTHR10357:SF209">
    <property type="entry name" value="PERIPLASMIC ALPHA-AMYLASE"/>
    <property type="match status" value="1"/>
</dbReference>
<dbReference type="GO" id="GO:0005975">
    <property type="term" value="P:carbohydrate metabolic process"/>
    <property type="evidence" value="ECO:0007669"/>
    <property type="project" value="InterPro"/>
</dbReference>
<accession>A0A3S5AM04</accession>
<proteinExistence type="predicted"/>
<gene>
    <name evidence="2" type="primary">malS_2</name>
    <name evidence="2" type="ORF">NCTC13193_00014</name>
</gene>
<dbReference type="GO" id="GO:0004556">
    <property type="term" value="F:alpha-amylase activity"/>
    <property type="evidence" value="ECO:0007669"/>
    <property type="project" value="UniProtKB-EC"/>
</dbReference>
<protein>
    <submittedName>
        <fullName evidence="2">Alpha-amylase</fullName>
        <ecNumber evidence="2">3.2.1.1</ecNumber>
    </submittedName>
</protein>
<dbReference type="PANTHER" id="PTHR10357">
    <property type="entry name" value="ALPHA-AMYLASE FAMILY MEMBER"/>
    <property type="match status" value="1"/>
</dbReference>
<feature type="chain" id="PRO_5018703584" evidence="1">
    <location>
        <begin position="19"/>
        <end position="335"/>
    </location>
</feature>
<dbReference type="Proteomes" id="UP000270487">
    <property type="component" value="Chromosome"/>
</dbReference>
<keyword evidence="2" id="KW-0378">Hydrolase</keyword>
<keyword evidence="1" id="KW-0732">Signal</keyword>